<feature type="domain" description="Cyanobacterial aminoacyl-tRNA synthetase CAAD" evidence="3">
    <location>
        <begin position="120"/>
        <end position="166"/>
    </location>
</feature>
<sequence>MSTLGSGTISFWHSRNDYAIGHFSRQKICLVKRKVLSDEEIMHGCPLSKILLISRLVLLLIKFKVPALPYVSPRSASSSSTSASASFKHSSGSNRLAFQIKASSSEESSGSAEVGEGFSDLKEKWDALEDKYMLILYGGGAIVALWLSSIVADAINSVPLSRTVLKYFLSTVTYNQLPRITELVGLGYTGWFVYRYLLFKSSRKELAAEIEAWKKKIAGS</sequence>
<dbReference type="AlphaFoldDB" id="A0A834H551"/>
<reference evidence="4" key="1">
    <citation type="submission" date="2019-11" db="EMBL/GenBank/DDBJ databases">
        <authorList>
            <person name="Liu Y."/>
            <person name="Hou J."/>
            <person name="Li T.-Q."/>
            <person name="Guan C.-H."/>
            <person name="Wu X."/>
            <person name="Wu H.-Z."/>
            <person name="Ling F."/>
            <person name="Zhang R."/>
            <person name="Shi X.-G."/>
            <person name="Ren J.-P."/>
            <person name="Chen E.-F."/>
            <person name="Sun J.-M."/>
        </authorList>
    </citation>
    <scope>NUCLEOTIDE SEQUENCE</scope>
    <source>
        <strain evidence="4">Adult_tree_wgs_1</strain>
        <tissue evidence="4">Leaves</tissue>
    </source>
</reference>
<keyword evidence="2" id="KW-0812">Transmembrane</keyword>
<dbReference type="InterPro" id="IPR025564">
    <property type="entry name" value="CAAD_dom"/>
</dbReference>
<dbReference type="EMBL" id="WJXA01000003">
    <property type="protein sequence ID" value="KAF7147713.1"/>
    <property type="molecule type" value="Genomic_DNA"/>
</dbReference>
<keyword evidence="5" id="KW-1185">Reference proteome</keyword>
<proteinExistence type="predicted"/>
<keyword evidence="2" id="KW-1133">Transmembrane helix</keyword>
<dbReference type="GO" id="GO:0009535">
    <property type="term" value="C:chloroplast thylakoid membrane"/>
    <property type="evidence" value="ECO:0007669"/>
    <property type="project" value="TreeGrafter"/>
</dbReference>
<dbReference type="InterPro" id="IPR033344">
    <property type="entry name" value="CURT1"/>
</dbReference>
<name>A0A834H551_RHOSS</name>
<protein>
    <recommendedName>
        <fullName evidence="3">Cyanobacterial aminoacyl-tRNA synthetase CAAD domain-containing protein</fullName>
    </recommendedName>
</protein>
<dbReference type="PANTHER" id="PTHR33222:SF4">
    <property type="entry name" value="PROTEIN CURVATURE THYLAKOID 1A, CHLOROPLASTIC"/>
    <property type="match status" value="1"/>
</dbReference>
<keyword evidence="2" id="KW-0472">Membrane</keyword>
<dbReference type="Pfam" id="PF14159">
    <property type="entry name" value="CAAD"/>
    <property type="match status" value="2"/>
</dbReference>
<comment type="caution">
    <text evidence="4">The sequence shown here is derived from an EMBL/GenBank/DDBJ whole genome shotgun (WGS) entry which is preliminary data.</text>
</comment>
<feature type="transmembrane region" description="Helical" evidence="2">
    <location>
        <begin position="176"/>
        <end position="194"/>
    </location>
</feature>
<evidence type="ECO:0000313" key="4">
    <source>
        <dbReference type="EMBL" id="KAF7147713.1"/>
    </source>
</evidence>
<evidence type="ECO:0000259" key="3">
    <source>
        <dbReference type="Pfam" id="PF14159"/>
    </source>
</evidence>
<feature type="domain" description="Cyanobacterial aminoacyl-tRNA synthetase CAAD" evidence="3">
    <location>
        <begin position="177"/>
        <end position="219"/>
    </location>
</feature>
<evidence type="ECO:0000256" key="2">
    <source>
        <dbReference type="SAM" id="Phobius"/>
    </source>
</evidence>
<accession>A0A834H551</accession>
<comment type="subcellular location">
    <subcellularLocation>
        <location evidence="1">Membrane</location>
        <topology evidence="1">Multi-pass membrane protein</topology>
    </subcellularLocation>
</comment>
<evidence type="ECO:0000256" key="1">
    <source>
        <dbReference type="ARBA" id="ARBA00004141"/>
    </source>
</evidence>
<dbReference type="Proteomes" id="UP000626092">
    <property type="component" value="Unassembled WGS sequence"/>
</dbReference>
<gene>
    <name evidence="4" type="ORF">RHSIM_Rhsim03G0197000</name>
</gene>
<evidence type="ECO:0000313" key="5">
    <source>
        <dbReference type="Proteomes" id="UP000626092"/>
    </source>
</evidence>
<dbReference type="PANTHER" id="PTHR33222">
    <property type="match status" value="1"/>
</dbReference>
<feature type="transmembrane region" description="Helical" evidence="2">
    <location>
        <begin position="134"/>
        <end position="156"/>
    </location>
</feature>
<dbReference type="OrthoDB" id="2014299at2759"/>
<organism evidence="4 5">
    <name type="scientific">Rhododendron simsii</name>
    <name type="common">Sims's rhododendron</name>
    <dbReference type="NCBI Taxonomy" id="118357"/>
    <lineage>
        <taxon>Eukaryota</taxon>
        <taxon>Viridiplantae</taxon>
        <taxon>Streptophyta</taxon>
        <taxon>Embryophyta</taxon>
        <taxon>Tracheophyta</taxon>
        <taxon>Spermatophyta</taxon>
        <taxon>Magnoliopsida</taxon>
        <taxon>eudicotyledons</taxon>
        <taxon>Gunneridae</taxon>
        <taxon>Pentapetalae</taxon>
        <taxon>asterids</taxon>
        <taxon>Ericales</taxon>
        <taxon>Ericaceae</taxon>
        <taxon>Ericoideae</taxon>
        <taxon>Rhodoreae</taxon>
        <taxon>Rhododendron</taxon>
    </lineage>
</organism>